<dbReference type="Gene3D" id="1.10.150.50">
    <property type="entry name" value="Transcription Factor, Ets-1"/>
    <property type="match status" value="1"/>
</dbReference>
<accession>A0A015K9G4</accession>
<reference evidence="1 2" key="1">
    <citation type="submission" date="2014-02" db="EMBL/GenBank/DDBJ databases">
        <title>Single nucleus genome sequencing reveals high similarity among nuclei of an endomycorrhizal fungus.</title>
        <authorList>
            <person name="Lin K."/>
            <person name="Geurts R."/>
            <person name="Zhang Z."/>
            <person name="Limpens E."/>
            <person name="Saunders D.G."/>
            <person name="Mu D."/>
            <person name="Pang E."/>
            <person name="Cao H."/>
            <person name="Cha H."/>
            <person name="Lin T."/>
            <person name="Zhou Q."/>
            <person name="Shang Y."/>
            <person name="Li Y."/>
            <person name="Ivanov S."/>
            <person name="Sharma T."/>
            <person name="Velzen R.V."/>
            <person name="Ruijter N.D."/>
            <person name="Aanen D.K."/>
            <person name="Win J."/>
            <person name="Kamoun S."/>
            <person name="Bisseling T."/>
            <person name="Huang S."/>
        </authorList>
    </citation>
    <scope>NUCLEOTIDE SEQUENCE [LARGE SCALE GENOMIC DNA]</scope>
    <source>
        <strain evidence="2">DAOM197198w</strain>
    </source>
</reference>
<evidence type="ECO:0000313" key="1">
    <source>
        <dbReference type="EMBL" id="EXX78427.1"/>
    </source>
</evidence>
<dbReference type="SUPFAM" id="SSF47769">
    <property type="entry name" value="SAM/Pointed domain"/>
    <property type="match status" value="1"/>
</dbReference>
<dbReference type="STRING" id="1432141.A0A015K9G4"/>
<dbReference type="SMR" id="A0A015K9G4"/>
<proteinExistence type="predicted"/>
<organism evidence="1 2">
    <name type="scientific">Rhizophagus irregularis (strain DAOM 197198w)</name>
    <name type="common">Glomus intraradices</name>
    <dbReference type="NCBI Taxonomy" id="1432141"/>
    <lineage>
        <taxon>Eukaryota</taxon>
        <taxon>Fungi</taxon>
        <taxon>Fungi incertae sedis</taxon>
        <taxon>Mucoromycota</taxon>
        <taxon>Glomeromycotina</taxon>
        <taxon>Glomeromycetes</taxon>
        <taxon>Glomerales</taxon>
        <taxon>Glomeraceae</taxon>
        <taxon>Rhizophagus</taxon>
    </lineage>
</organism>
<keyword evidence="2" id="KW-1185">Reference proteome</keyword>
<dbReference type="InterPro" id="IPR013761">
    <property type="entry name" value="SAM/pointed_sf"/>
</dbReference>
<dbReference type="OrthoDB" id="2371069at2759"/>
<protein>
    <recommendedName>
        <fullName evidence="3">SAM domain-containing protein</fullName>
    </recommendedName>
</protein>
<comment type="caution">
    <text evidence="1">The sequence shown here is derived from an EMBL/GenBank/DDBJ whole genome shotgun (WGS) entry which is preliminary data.</text>
</comment>
<dbReference type="EMBL" id="JEMT01009130">
    <property type="protein sequence ID" value="EXX78427.1"/>
    <property type="molecule type" value="Genomic_DNA"/>
</dbReference>
<dbReference type="AlphaFoldDB" id="A0A015K9G4"/>
<dbReference type="Proteomes" id="UP000022910">
    <property type="component" value="Unassembled WGS sequence"/>
</dbReference>
<name>A0A015K9G4_RHIIW</name>
<dbReference type="HOGENOM" id="CLU_567590_0_0_1"/>
<sequence length="463" mass="53342">MTHNEYLIGTCFSCKKCLYCGAELSIQKKMCLCDKTIKPHKNNRTDKVRNVFSRILKPDLPPKQLEYIQEKINYFKYSINFNTEFKFSFYSACNSAFQRKKSKTALKASTSHNVDIELENNLENNISIDLDEKSEAEQIISFNLMIKSSTGPTLPSKWVEIEASSLDDILACVHQYVVKLTGDKEIMHSDYLVSYKPEKAEGVGTQLMDAQDYKKFLLDYKKLLDKKKNIVILVSLKKKKQKRKEISDSEESNDEEVSVHKRKNAVPKVDDFSAILQQEGLIIHELREQYKCNQHGASCFVDDKRYIKLTAMHFQCWAKEIIRGTTDNTQVPNLPIFSRSNSVKEKPKVSTPMVSNSDHNTAPIFFAFPSQMIQSFVQNPTTSSLPNNVLSFSRQQPVPSLDEFFDELSSKNEEFLRFKSTFEDEQITVDQICDLTDAEFDQLGINKIGWRKAFRAAAQRYHQ</sequence>
<evidence type="ECO:0008006" key="3">
    <source>
        <dbReference type="Google" id="ProtNLM"/>
    </source>
</evidence>
<evidence type="ECO:0000313" key="2">
    <source>
        <dbReference type="Proteomes" id="UP000022910"/>
    </source>
</evidence>
<gene>
    <name evidence="1" type="ORF">RirG_015120</name>
</gene>